<dbReference type="KEGG" id="sgs:AVL59_00930"/>
<gene>
    <name evidence="1" type="ORF">AVL59_00930</name>
    <name evidence="2" type="ORF">J2Z21_003681</name>
</gene>
<keyword evidence="4" id="KW-1185">Reference proteome</keyword>
<reference evidence="1 3" key="1">
    <citation type="submission" date="2016-06" db="EMBL/GenBank/DDBJ databases">
        <title>Complete genome sequence of Streptomyces griseochromogenes ATCC 14511, the Blasticidin S producer.</title>
        <authorList>
            <person name="Wu L."/>
        </authorList>
    </citation>
    <scope>NUCLEOTIDE SEQUENCE [LARGE SCALE GENOMIC DNA]</scope>
    <source>
        <strain evidence="1 3">ATCC 14511</strain>
    </source>
</reference>
<dbReference type="Proteomes" id="UP000092659">
    <property type="component" value="Chromosome"/>
</dbReference>
<protein>
    <submittedName>
        <fullName evidence="1">Uncharacterized protein</fullName>
    </submittedName>
</protein>
<evidence type="ECO:0000313" key="4">
    <source>
        <dbReference type="Proteomes" id="UP001519309"/>
    </source>
</evidence>
<organism evidence="1 3">
    <name type="scientific">Streptomyces griseochromogenes</name>
    <dbReference type="NCBI Taxonomy" id="68214"/>
    <lineage>
        <taxon>Bacteria</taxon>
        <taxon>Bacillati</taxon>
        <taxon>Actinomycetota</taxon>
        <taxon>Actinomycetes</taxon>
        <taxon>Kitasatosporales</taxon>
        <taxon>Streptomycetaceae</taxon>
        <taxon>Streptomyces</taxon>
    </lineage>
</organism>
<dbReference type="Proteomes" id="UP001519309">
    <property type="component" value="Unassembled WGS sequence"/>
</dbReference>
<evidence type="ECO:0000313" key="1">
    <source>
        <dbReference type="EMBL" id="ANP48327.1"/>
    </source>
</evidence>
<name>A0A1B1AP25_9ACTN</name>
<evidence type="ECO:0000313" key="3">
    <source>
        <dbReference type="Proteomes" id="UP000092659"/>
    </source>
</evidence>
<sequence>MASDAALEHAQAILDRFTRGDEDPRRTRIDLLQVAHCLARASRQDAELRELLGYVREWSGRQAVSADDLDEACKGGYPIVQAMPGPIGWAYATARLIGHGALRAEGMSERLEQAVQDSSGLSERVRGALERSESDLFSALVALAGQRADESDLFRSRIIAAAKDAHRLFSDDELPRPIEFRRPRPATPDWPPLRLGITPIGGSRFDEDPDGDWGDGGGGGGSISCSINSGQSAGENAACVAVIVVVVIVILASK</sequence>
<proteinExistence type="predicted"/>
<dbReference type="EMBL" id="CP016279">
    <property type="protein sequence ID" value="ANP48327.1"/>
    <property type="molecule type" value="Genomic_DNA"/>
</dbReference>
<dbReference type="RefSeq" id="WP_067299313.1">
    <property type="nucleotide sequence ID" value="NZ_CP016279.1"/>
</dbReference>
<reference evidence="2 4" key="2">
    <citation type="submission" date="2021-03" db="EMBL/GenBank/DDBJ databases">
        <title>Genomic Encyclopedia of Type Strains, Phase IV (KMG-IV): sequencing the most valuable type-strain genomes for metagenomic binning, comparative biology and taxonomic classification.</title>
        <authorList>
            <person name="Goeker M."/>
        </authorList>
    </citation>
    <scope>NUCLEOTIDE SEQUENCE [LARGE SCALE GENOMIC DNA]</scope>
    <source>
        <strain evidence="2 4">DSM 40499</strain>
    </source>
</reference>
<dbReference type="AlphaFoldDB" id="A0A1B1AP25"/>
<dbReference type="EMBL" id="JAGGLP010000007">
    <property type="protein sequence ID" value="MBP2050731.1"/>
    <property type="molecule type" value="Genomic_DNA"/>
</dbReference>
<evidence type="ECO:0000313" key="2">
    <source>
        <dbReference type="EMBL" id="MBP2050731.1"/>
    </source>
</evidence>
<accession>A0A1B1AP25</accession>